<comment type="subcellular location">
    <subcellularLocation>
        <location evidence="2">Cell membrane</location>
        <topology evidence="2">Multi-pass membrane protein</topology>
    </subcellularLocation>
</comment>
<gene>
    <name evidence="15" type="ORF">BSK56_24740</name>
</gene>
<dbReference type="GO" id="GO:0016301">
    <property type="term" value="F:kinase activity"/>
    <property type="evidence" value="ECO:0007669"/>
    <property type="project" value="UniProtKB-KW"/>
</dbReference>
<evidence type="ECO:0000259" key="14">
    <source>
        <dbReference type="PROSITE" id="PS50885"/>
    </source>
</evidence>
<keyword evidence="11 12" id="KW-0472">Membrane</keyword>
<evidence type="ECO:0000313" key="15">
    <source>
        <dbReference type="EMBL" id="OMD43196.1"/>
    </source>
</evidence>
<accession>A0ABX3H289</accession>
<dbReference type="InterPro" id="IPR036097">
    <property type="entry name" value="HisK_dim/P_sf"/>
</dbReference>
<evidence type="ECO:0000256" key="7">
    <source>
        <dbReference type="ARBA" id="ARBA00022741"/>
    </source>
</evidence>
<evidence type="ECO:0000256" key="6">
    <source>
        <dbReference type="ARBA" id="ARBA00022679"/>
    </source>
</evidence>
<evidence type="ECO:0000256" key="5">
    <source>
        <dbReference type="ARBA" id="ARBA00022553"/>
    </source>
</evidence>
<evidence type="ECO:0000256" key="12">
    <source>
        <dbReference type="SAM" id="Phobius"/>
    </source>
</evidence>
<dbReference type="Gene3D" id="3.30.450.20">
    <property type="entry name" value="PAS domain"/>
    <property type="match status" value="1"/>
</dbReference>
<evidence type="ECO:0000256" key="11">
    <source>
        <dbReference type="ARBA" id="ARBA00023136"/>
    </source>
</evidence>
<keyword evidence="4" id="KW-1003">Cell membrane</keyword>
<dbReference type="Gene3D" id="3.30.565.10">
    <property type="entry name" value="Histidine kinase-like ATPase, C-terminal domain"/>
    <property type="match status" value="1"/>
</dbReference>
<dbReference type="CDD" id="cd00082">
    <property type="entry name" value="HisKA"/>
    <property type="match status" value="1"/>
</dbReference>
<comment type="caution">
    <text evidence="15">The sequence shown here is derived from an EMBL/GenBank/DDBJ whole genome shotgun (WGS) entry which is preliminary data.</text>
</comment>
<comment type="catalytic activity">
    <reaction evidence="1">
        <text>ATP + protein L-histidine = ADP + protein N-phospho-L-histidine.</text>
        <dbReference type="EC" id="2.7.13.3"/>
    </reaction>
</comment>
<evidence type="ECO:0000256" key="8">
    <source>
        <dbReference type="ARBA" id="ARBA00022777"/>
    </source>
</evidence>
<dbReference type="SMART" id="SM00388">
    <property type="entry name" value="HisKA"/>
    <property type="match status" value="1"/>
</dbReference>
<keyword evidence="6" id="KW-0808">Transferase</keyword>
<evidence type="ECO:0000259" key="13">
    <source>
        <dbReference type="PROSITE" id="PS50109"/>
    </source>
</evidence>
<keyword evidence="12" id="KW-0812">Transmembrane</keyword>
<dbReference type="SMART" id="SM00387">
    <property type="entry name" value="HATPase_c"/>
    <property type="match status" value="1"/>
</dbReference>
<dbReference type="Pfam" id="PF00672">
    <property type="entry name" value="HAMP"/>
    <property type="match status" value="1"/>
</dbReference>
<protein>
    <recommendedName>
        <fullName evidence="3">histidine kinase</fullName>
        <ecNumber evidence="3">2.7.13.3</ecNumber>
    </recommendedName>
</protein>
<evidence type="ECO:0000313" key="16">
    <source>
        <dbReference type="Proteomes" id="UP000187412"/>
    </source>
</evidence>
<dbReference type="Pfam" id="PF00512">
    <property type="entry name" value="HisKA"/>
    <property type="match status" value="1"/>
</dbReference>
<name>A0ABX3H289_PAEBO</name>
<keyword evidence="9" id="KW-0067">ATP-binding</keyword>
<dbReference type="EMBL" id="MPTB01000037">
    <property type="protein sequence ID" value="OMD43196.1"/>
    <property type="molecule type" value="Genomic_DNA"/>
</dbReference>
<keyword evidence="5" id="KW-0597">Phosphoprotein</keyword>
<evidence type="ECO:0000256" key="2">
    <source>
        <dbReference type="ARBA" id="ARBA00004651"/>
    </source>
</evidence>
<keyword evidence="16" id="KW-1185">Reference proteome</keyword>
<dbReference type="Gene3D" id="1.10.287.130">
    <property type="match status" value="1"/>
</dbReference>
<keyword evidence="10" id="KW-0902">Two-component regulatory system</keyword>
<keyword evidence="8 15" id="KW-0418">Kinase</keyword>
<dbReference type="InterPro" id="IPR003661">
    <property type="entry name" value="HisK_dim/P_dom"/>
</dbReference>
<evidence type="ECO:0000256" key="3">
    <source>
        <dbReference type="ARBA" id="ARBA00012438"/>
    </source>
</evidence>
<dbReference type="InterPro" id="IPR005467">
    <property type="entry name" value="His_kinase_dom"/>
</dbReference>
<dbReference type="PROSITE" id="PS50109">
    <property type="entry name" value="HIS_KIN"/>
    <property type="match status" value="1"/>
</dbReference>
<dbReference type="EC" id="2.7.13.3" evidence="3"/>
<dbReference type="CDD" id="cd06225">
    <property type="entry name" value="HAMP"/>
    <property type="match status" value="1"/>
</dbReference>
<reference evidence="15 16" key="1">
    <citation type="submission" date="2016-10" db="EMBL/GenBank/DDBJ databases">
        <title>Paenibacillus species isolates.</title>
        <authorList>
            <person name="Beno S.M."/>
        </authorList>
    </citation>
    <scope>NUCLEOTIDE SEQUENCE [LARGE SCALE GENOMIC DNA]</scope>
    <source>
        <strain evidence="15 16">FSL H7-0744</strain>
    </source>
</reference>
<dbReference type="SMART" id="SM00304">
    <property type="entry name" value="HAMP"/>
    <property type="match status" value="1"/>
</dbReference>
<dbReference type="Proteomes" id="UP000187412">
    <property type="component" value="Unassembled WGS sequence"/>
</dbReference>
<dbReference type="PANTHER" id="PTHR43547">
    <property type="entry name" value="TWO-COMPONENT HISTIDINE KINASE"/>
    <property type="match status" value="1"/>
</dbReference>
<dbReference type="InterPro" id="IPR003594">
    <property type="entry name" value="HATPase_dom"/>
</dbReference>
<evidence type="ECO:0000256" key="1">
    <source>
        <dbReference type="ARBA" id="ARBA00000085"/>
    </source>
</evidence>
<dbReference type="SUPFAM" id="SSF47384">
    <property type="entry name" value="Homodimeric domain of signal transducing histidine kinase"/>
    <property type="match status" value="1"/>
</dbReference>
<dbReference type="Gene3D" id="1.10.8.500">
    <property type="entry name" value="HAMP domain in histidine kinase"/>
    <property type="match status" value="1"/>
</dbReference>
<dbReference type="InterPro" id="IPR036890">
    <property type="entry name" value="HATPase_C_sf"/>
</dbReference>
<dbReference type="PANTHER" id="PTHR43547:SF2">
    <property type="entry name" value="HYBRID SIGNAL TRANSDUCTION HISTIDINE KINASE C"/>
    <property type="match status" value="1"/>
</dbReference>
<keyword evidence="7" id="KW-0547">Nucleotide-binding</keyword>
<keyword evidence="12" id="KW-1133">Transmembrane helix</keyword>
<evidence type="ECO:0000256" key="10">
    <source>
        <dbReference type="ARBA" id="ARBA00023012"/>
    </source>
</evidence>
<evidence type="ECO:0000256" key="4">
    <source>
        <dbReference type="ARBA" id="ARBA00022475"/>
    </source>
</evidence>
<dbReference type="SUPFAM" id="SSF158472">
    <property type="entry name" value="HAMP domain-like"/>
    <property type="match status" value="1"/>
</dbReference>
<proteinExistence type="predicted"/>
<evidence type="ECO:0000256" key="9">
    <source>
        <dbReference type="ARBA" id="ARBA00022840"/>
    </source>
</evidence>
<sequence>MKGIRSRLIVYITIVLLLIVLLLEGVFIVAVHYYYLGSAMETLSSRAVTSATFFNKYLEGYSINERARYILENLSTEESSKVEVLSPAGDVIINSFGFASSEHIETPDVKDALISGKGTYQSITPLNGERIMAVSIPLRESGENIGVLRYSVSAEPLYDVIINIVLNAAWVGLLVILFGFVLSLIIAKRIVGPIQQLTSVAKEMATGNFDVRAEKRYDDEVGTLAVTLNYMSEEMVKSEKIKYDFISSVTHELRTPLTSIKGWGETLLVGDLSDKKETLQGLEVMTGETDRLIGLVEDLLDFSKFQAGEIKVSLQPYDLRGLLEDLLLQFRYRGQTKQIRLYADIPDQPLPVDGDFNRLKQVFVNLLDNAFKFTPAQGEVRLTADYNETLIIITVADNGEGIEADDLTKLGTKFFKGRSRQSGSGLGLAICKEIIELHGGRLRIESEFTKGTSVIVELPRYPVE</sequence>
<feature type="domain" description="Histidine kinase" evidence="13">
    <location>
        <begin position="248"/>
        <end position="462"/>
    </location>
</feature>
<dbReference type="PROSITE" id="PS50885">
    <property type="entry name" value="HAMP"/>
    <property type="match status" value="1"/>
</dbReference>
<feature type="transmembrane region" description="Helical" evidence="12">
    <location>
        <begin position="9"/>
        <end position="35"/>
    </location>
</feature>
<feature type="domain" description="HAMP" evidence="14">
    <location>
        <begin position="188"/>
        <end position="240"/>
    </location>
</feature>
<dbReference type="SUPFAM" id="SSF55874">
    <property type="entry name" value="ATPase domain of HSP90 chaperone/DNA topoisomerase II/histidine kinase"/>
    <property type="match status" value="1"/>
</dbReference>
<organism evidence="15 16">
    <name type="scientific">Paenibacillus borealis</name>
    <dbReference type="NCBI Taxonomy" id="160799"/>
    <lineage>
        <taxon>Bacteria</taxon>
        <taxon>Bacillati</taxon>
        <taxon>Bacillota</taxon>
        <taxon>Bacilli</taxon>
        <taxon>Bacillales</taxon>
        <taxon>Paenibacillaceae</taxon>
        <taxon>Paenibacillus</taxon>
    </lineage>
</organism>
<dbReference type="Pfam" id="PF02518">
    <property type="entry name" value="HATPase_c"/>
    <property type="match status" value="1"/>
</dbReference>
<dbReference type="PRINTS" id="PR00344">
    <property type="entry name" value="BCTRLSENSOR"/>
</dbReference>
<dbReference type="CDD" id="cd00075">
    <property type="entry name" value="HATPase"/>
    <property type="match status" value="1"/>
</dbReference>
<dbReference type="InterPro" id="IPR003660">
    <property type="entry name" value="HAMP_dom"/>
</dbReference>
<feature type="transmembrane region" description="Helical" evidence="12">
    <location>
        <begin position="160"/>
        <end position="187"/>
    </location>
</feature>
<dbReference type="InterPro" id="IPR004358">
    <property type="entry name" value="Sig_transdc_His_kin-like_C"/>
</dbReference>